<proteinExistence type="predicted"/>
<evidence type="ECO:0000313" key="1">
    <source>
        <dbReference type="EMBL" id="KAK9089755.1"/>
    </source>
</evidence>
<protein>
    <submittedName>
        <fullName evidence="1">Uncharacterized protein</fullName>
    </submittedName>
</protein>
<reference evidence="1 2" key="1">
    <citation type="submission" date="2024-01" db="EMBL/GenBank/DDBJ databases">
        <title>Genome assemblies of Stephania.</title>
        <authorList>
            <person name="Yang L."/>
        </authorList>
    </citation>
    <scope>NUCLEOTIDE SEQUENCE [LARGE SCALE GENOMIC DNA]</scope>
    <source>
        <strain evidence="1">JXDWG</strain>
        <tissue evidence="1">Leaf</tissue>
    </source>
</reference>
<name>A0AAP0EAQ1_9MAGN</name>
<keyword evidence="2" id="KW-1185">Reference proteome</keyword>
<sequence length="78" mass="8970">MSKYMELSVVKVFKNYVQIHGIECSASSIPPINFTSHPFFYAVILQSIRFEEFWGVLGHHLNFCLGLQVHMFVGVFCV</sequence>
<dbReference type="AlphaFoldDB" id="A0AAP0EAQ1"/>
<dbReference type="EMBL" id="JBBNAG010000012">
    <property type="protein sequence ID" value="KAK9089755.1"/>
    <property type="molecule type" value="Genomic_DNA"/>
</dbReference>
<comment type="caution">
    <text evidence="1">The sequence shown here is derived from an EMBL/GenBank/DDBJ whole genome shotgun (WGS) entry which is preliminary data.</text>
</comment>
<evidence type="ECO:0000313" key="2">
    <source>
        <dbReference type="Proteomes" id="UP001419268"/>
    </source>
</evidence>
<gene>
    <name evidence="1" type="ORF">Scep_028837</name>
</gene>
<dbReference type="Proteomes" id="UP001419268">
    <property type="component" value="Unassembled WGS sequence"/>
</dbReference>
<accession>A0AAP0EAQ1</accession>
<organism evidence="1 2">
    <name type="scientific">Stephania cephalantha</name>
    <dbReference type="NCBI Taxonomy" id="152367"/>
    <lineage>
        <taxon>Eukaryota</taxon>
        <taxon>Viridiplantae</taxon>
        <taxon>Streptophyta</taxon>
        <taxon>Embryophyta</taxon>
        <taxon>Tracheophyta</taxon>
        <taxon>Spermatophyta</taxon>
        <taxon>Magnoliopsida</taxon>
        <taxon>Ranunculales</taxon>
        <taxon>Menispermaceae</taxon>
        <taxon>Menispermoideae</taxon>
        <taxon>Cissampelideae</taxon>
        <taxon>Stephania</taxon>
    </lineage>
</organism>